<comment type="caution">
    <text evidence="2">The sequence shown here is derived from an EMBL/GenBank/DDBJ whole genome shotgun (WGS) entry which is preliminary data.</text>
</comment>
<dbReference type="Proteomes" id="UP000234323">
    <property type="component" value="Unassembled WGS sequence"/>
</dbReference>
<evidence type="ECO:0000313" key="3">
    <source>
        <dbReference type="Proteomes" id="UP000234323"/>
    </source>
</evidence>
<reference evidence="2 3" key="1">
    <citation type="submission" date="2015-10" db="EMBL/GenBank/DDBJ databases">
        <title>Genome analyses suggest a sexual origin of heterokaryosis in a supposedly ancient asexual fungus.</title>
        <authorList>
            <person name="Ropars J."/>
            <person name="Sedzielewska K."/>
            <person name="Noel J."/>
            <person name="Charron P."/>
            <person name="Farinelli L."/>
            <person name="Marton T."/>
            <person name="Kruger M."/>
            <person name="Pelin A."/>
            <person name="Brachmann A."/>
            <person name="Corradi N."/>
        </authorList>
    </citation>
    <scope>NUCLEOTIDE SEQUENCE [LARGE SCALE GENOMIC DNA]</scope>
    <source>
        <strain evidence="2 3">A4</strain>
    </source>
</reference>
<feature type="compositionally biased region" description="Polar residues" evidence="1">
    <location>
        <begin position="186"/>
        <end position="195"/>
    </location>
</feature>
<evidence type="ECO:0000256" key="1">
    <source>
        <dbReference type="SAM" id="MobiDB-lite"/>
    </source>
</evidence>
<name>A0A2I1G0B9_9GLOM</name>
<organism evidence="2 3">
    <name type="scientific">Rhizophagus irregularis</name>
    <dbReference type="NCBI Taxonomy" id="588596"/>
    <lineage>
        <taxon>Eukaryota</taxon>
        <taxon>Fungi</taxon>
        <taxon>Fungi incertae sedis</taxon>
        <taxon>Mucoromycota</taxon>
        <taxon>Glomeromycotina</taxon>
        <taxon>Glomeromycetes</taxon>
        <taxon>Glomerales</taxon>
        <taxon>Glomeraceae</taxon>
        <taxon>Rhizophagus</taxon>
    </lineage>
</organism>
<proteinExistence type="predicted"/>
<gene>
    <name evidence="2" type="ORF">RhiirA4_440453</name>
</gene>
<feature type="region of interest" description="Disordered" evidence="1">
    <location>
        <begin position="167"/>
        <end position="210"/>
    </location>
</feature>
<protein>
    <submittedName>
        <fullName evidence="2">Uncharacterized protein</fullName>
    </submittedName>
</protein>
<dbReference type="VEuPathDB" id="FungiDB:FUN_021323"/>
<dbReference type="AlphaFoldDB" id="A0A2I1G0B9"/>
<dbReference type="EMBL" id="LLXI01000088">
    <property type="protein sequence ID" value="PKY40075.1"/>
    <property type="molecule type" value="Genomic_DNA"/>
</dbReference>
<dbReference type="VEuPathDB" id="FungiDB:RhiirFUN_003162"/>
<evidence type="ECO:0000313" key="2">
    <source>
        <dbReference type="EMBL" id="PKY40075.1"/>
    </source>
</evidence>
<keyword evidence="3" id="KW-1185">Reference proteome</keyword>
<accession>A0A2I1G0B9</accession>
<sequence length="271" mass="32112">MSYYKLPPNYYLQFYPPPPHPPPPPAFQTTTQKFLRFHDFHHTHFIQNRNFFHALNSTTPWWSWKVEEEGVEEGSRYQQQQPKEYENYEYQEEYYEEREEEKTEGVEFVLSEEAIAMFRFSELRKQQRKLFDFDSPLIEQVSHIIILTLNLKKKNIFLQVAEEISKSKKKKNNNDNNDNNDNDDNLQSQASSTDDNYLDTEPDPSIIPSFHNQPCVESKELYGDSCTIINTLEAAVNSTFVQSFNVSNKATNNSRRDEEVVYWPVLPLRFV</sequence>
<dbReference type="VEuPathDB" id="FungiDB:RhiirA1_531210"/>